<evidence type="ECO:0000313" key="5">
    <source>
        <dbReference type="Proteomes" id="UP000494165"/>
    </source>
</evidence>
<keyword evidence="5" id="KW-1185">Reference proteome</keyword>
<feature type="compositionally biased region" description="Basic residues" evidence="2">
    <location>
        <begin position="1"/>
        <end position="10"/>
    </location>
</feature>
<dbReference type="OrthoDB" id="294251at2759"/>
<evidence type="ECO:0000256" key="2">
    <source>
        <dbReference type="SAM" id="MobiDB-lite"/>
    </source>
</evidence>
<dbReference type="InterPro" id="IPR000195">
    <property type="entry name" value="Rab-GAP-TBC_dom"/>
</dbReference>
<dbReference type="PANTHER" id="PTHR47219:SF15">
    <property type="entry name" value="TBC1 DOMAIN FAMILY MEMBER 12 ISOFORM X1"/>
    <property type="match status" value="1"/>
</dbReference>
<dbReference type="PROSITE" id="PS50086">
    <property type="entry name" value="TBC_RABGAP"/>
    <property type="match status" value="1"/>
</dbReference>
<proteinExistence type="predicted"/>
<dbReference type="GO" id="GO:0005096">
    <property type="term" value="F:GTPase activator activity"/>
    <property type="evidence" value="ECO:0007669"/>
    <property type="project" value="TreeGrafter"/>
</dbReference>
<evidence type="ECO:0000259" key="3">
    <source>
        <dbReference type="PROSITE" id="PS50086"/>
    </source>
</evidence>
<protein>
    <recommendedName>
        <fullName evidence="3">Rab-GAP TBC domain-containing protein</fullName>
    </recommendedName>
</protein>
<dbReference type="EMBL" id="CADEPI010000342">
    <property type="protein sequence ID" value="CAB3384202.1"/>
    <property type="molecule type" value="Genomic_DNA"/>
</dbReference>
<dbReference type="Proteomes" id="UP000494165">
    <property type="component" value="Unassembled WGS sequence"/>
</dbReference>
<evidence type="ECO:0000256" key="1">
    <source>
        <dbReference type="SAM" id="Coils"/>
    </source>
</evidence>
<gene>
    <name evidence="4" type="ORF">CLODIP_2_CD14042</name>
</gene>
<feature type="region of interest" description="Disordered" evidence="2">
    <location>
        <begin position="1"/>
        <end position="32"/>
    </location>
</feature>
<reference evidence="4 5" key="1">
    <citation type="submission" date="2020-04" db="EMBL/GenBank/DDBJ databases">
        <authorList>
            <person name="Alioto T."/>
            <person name="Alioto T."/>
            <person name="Gomez Garrido J."/>
        </authorList>
    </citation>
    <scope>NUCLEOTIDE SEQUENCE [LARGE SCALE GENOMIC DNA]</scope>
</reference>
<feature type="region of interest" description="Disordered" evidence="2">
    <location>
        <begin position="48"/>
        <end position="67"/>
    </location>
</feature>
<dbReference type="InterPro" id="IPR035969">
    <property type="entry name" value="Rab-GAP_TBC_sf"/>
</dbReference>
<dbReference type="AlphaFoldDB" id="A0A8S1DUJ4"/>
<comment type="caution">
    <text evidence="4">The sequence shown here is derived from an EMBL/GenBank/DDBJ whole genome shotgun (WGS) entry which is preliminary data.</text>
</comment>
<accession>A0A8S1DUJ4</accession>
<evidence type="ECO:0000313" key="4">
    <source>
        <dbReference type="EMBL" id="CAB3384202.1"/>
    </source>
</evidence>
<feature type="domain" description="Rab-GAP TBC" evidence="3">
    <location>
        <begin position="389"/>
        <end position="468"/>
    </location>
</feature>
<dbReference type="Gene3D" id="1.10.10.750">
    <property type="entry name" value="Ypt/Rab-GAP domain of gyp1p, domain 1"/>
    <property type="match status" value="1"/>
</dbReference>
<dbReference type="InterPro" id="IPR050302">
    <property type="entry name" value="Rab_GAP_TBC_domain"/>
</dbReference>
<organism evidence="4 5">
    <name type="scientific">Cloeon dipterum</name>
    <dbReference type="NCBI Taxonomy" id="197152"/>
    <lineage>
        <taxon>Eukaryota</taxon>
        <taxon>Metazoa</taxon>
        <taxon>Ecdysozoa</taxon>
        <taxon>Arthropoda</taxon>
        <taxon>Hexapoda</taxon>
        <taxon>Insecta</taxon>
        <taxon>Pterygota</taxon>
        <taxon>Palaeoptera</taxon>
        <taxon>Ephemeroptera</taxon>
        <taxon>Pisciforma</taxon>
        <taxon>Baetidae</taxon>
        <taxon>Cloeon</taxon>
    </lineage>
</organism>
<dbReference type="PANTHER" id="PTHR47219">
    <property type="entry name" value="RAB GTPASE-ACTIVATING PROTEIN 1-LIKE"/>
    <property type="match status" value="1"/>
</dbReference>
<feature type="coiled-coil region" evidence="1">
    <location>
        <begin position="331"/>
        <end position="358"/>
    </location>
</feature>
<dbReference type="GO" id="GO:0031267">
    <property type="term" value="F:small GTPase binding"/>
    <property type="evidence" value="ECO:0007669"/>
    <property type="project" value="TreeGrafter"/>
</dbReference>
<dbReference type="SUPFAM" id="SSF47923">
    <property type="entry name" value="Ypt/Rab-GAP domain of gyp1p"/>
    <property type="match status" value="1"/>
</dbReference>
<name>A0A8S1DUJ4_9INSE</name>
<sequence length="468" mass="52815">MFKLRSRSRAKAGDGDVANKVQEVEPAEDADEDLGLVMKITINNDAEDDSSSLVFKKTHRRQNSRSLPKMDALGLQKELQPSNELKTTIDDPSKEEWFRTWPENKKDGVVNGSPNNRIRATIPLDQLLKAMPLAYSPVTKQLHVLPKVEQSEHEELKKIPKMEEEHQKEEKDCLLSTSDSFSSLSNISREITLNPSFDEDACSTASLRDAFLPIQHKNTAATNDLAKNKQTSAFSNLFSKSIFSWKSSSKESGEWKLFGKKCSNRVSSGLSLDEACSMNSMSGSSSNSSLVFSGREASSGSLILEARPSNLPAKSPEEEERHRQQYQQILEAAKKKELKEAKLKKKQIQEQLRAEDSVAKATAIWKTDILPKWESVKNSKKVRDLWWHGIPSCVRCAVWQLAVTNKLNLTPQDYYTYHSRVQERLLTEKMSSQDSNSVPCPMDAAIKQIKLDISRTFPYLSIFKEVCV</sequence>
<keyword evidence="1" id="KW-0175">Coiled coil</keyword>